<dbReference type="RefSeq" id="WP_173415756.1">
    <property type="nucleotide sequence ID" value="NZ_CP054139.1"/>
</dbReference>
<dbReference type="PANTHER" id="PTHR21064:SF5">
    <property type="entry name" value="SLR1880 PROTEIN"/>
    <property type="match status" value="1"/>
</dbReference>
<reference evidence="2 3" key="1">
    <citation type="submission" date="2020-05" db="EMBL/GenBank/DDBJ databases">
        <title>Mucilaginibacter mali sp. nov.</title>
        <authorList>
            <person name="Kim H.S."/>
            <person name="Lee K.C."/>
            <person name="Suh M.K."/>
            <person name="Kim J.-S."/>
            <person name="Han K.-I."/>
            <person name="Eom M.K."/>
            <person name="Shin Y.K."/>
            <person name="Lee J.-S."/>
        </authorList>
    </citation>
    <scope>NUCLEOTIDE SEQUENCE [LARGE SCALE GENOMIC DNA]</scope>
    <source>
        <strain evidence="2 3">G2-14</strain>
    </source>
</reference>
<dbReference type="Pfam" id="PF01636">
    <property type="entry name" value="APH"/>
    <property type="match status" value="1"/>
</dbReference>
<accession>A0A7D4QUF0</accession>
<dbReference type="AlphaFoldDB" id="A0A7D4QUF0"/>
<dbReference type="InterPro" id="IPR011009">
    <property type="entry name" value="Kinase-like_dom_sf"/>
</dbReference>
<proteinExistence type="predicted"/>
<evidence type="ECO:0000313" key="3">
    <source>
        <dbReference type="Proteomes" id="UP000505355"/>
    </source>
</evidence>
<evidence type="ECO:0000313" key="2">
    <source>
        <dbReference type="EMBL" id="QKJ31089.1"/>
    </source>
</evidence>
<keyword evidence="2" id="KW-0808">Transferase</keyword>
<dbReference type="Gene3D" id="3.90.1200.10">
    <property type="match status" value="1"/>
</dbReference>
<feature type="domain" description="Aminoglycoside phosphotransferase" evidence="1">
    <location>
        <begin position="18"/>
        <end position="244"/>
    </location>
</feature>
<name>A0A7D4QUF0_9SPHI</name>
<dbReference type="Gene3D" id="3.30.200.20">
    <property type="entry name" value="Phosphorylase Kinase, domain 1"/>
    <property type="match status" value="1"/>
</dbReference>
<dbReference type="EMBL" id="CP054139">
    <property type="protein sequence ID" value="QKJ31089.1"/>
    <property type="molecule type" value="Genomic_DNA"/>
</dbReference>
<keyword evidence="3" id="KW-1185">Reference proteome</keyword>
<gene>
    <name evidence="2" type="ORF">HQ865_15445</name>
</gene>
<dbReference type="KEGG" id="mmab:HQ865_15445"/>
<dbReference type="GO" id="GO:0016740">
    <property type="term" value="F:transferase activity"/>
    <property type="evidence" value="ECO:0007669"/>
    <property type="project" value="UniProtKB-KW"/>
</dbReference>
<sequence length="355" mass="40719">MIEQVLAGFGLDGKVAEYKKIGNGLINNTWKVSGSGGEYILQKVNTNVFSEPKEISANMVMIKEYLDKVAPGYFFVGPLTTKSGEHVFETENGVYRLFPYVPDSTTIDEVRHAGQAYHAAKQFGKFTRMLAGYDPLKLNVPIRDFHNLPFRLEQYQQALTGAGKDRLERAQWAIEEIKRHVYIVDDFKVIIQQQKLNLRVIHHDTKISNVLLNATNGDGICVIDLDTVMPGYFISDVGDMMRTYLSPANEEETKFQNISVRLDVFEAIHKGYMEEMDEVLNDSEKELFIYSGKFMIFMQALRFLTDFLNGDIYYRVSGPDHNLNRAVNQIVLLNRYIESEEAFQSIVNSWRYQDS</sequence>
<dbReference type="PANTHER" id="PTHR21064">
    <property type="entry name" value="AMINOGLYCOSIDE PHOSPHOTRANSFERASE DOMAIN-CONTAINING PROTEIN-RELATED"/>
    <property type="match status" value="1"/>
</dbReference>
<dbReference type="SUPFAM" id="SSF56112">
    <property type="entry name" value="Protein kinase-like (PK-like)"/>
    <property type="match status" value="1"/>
</dbReference>
<dbReference type="InterPro" id="IPR002575">
    <property type="entry name" value="Aminoglycoside_PTrfase"/>
</dbReference>
<evidence type="ECO:0000259" key="1">
    <source>
        <dbReference type="Pfam" id="PF01636"/>
    </source>
</evidence>
<dbReference type="InterPro" id="IPR050249">
    <property type="entry name" value="Pseudomonas-type_ThrB"/>
</dbReference>
<dbReference type="Proteomes" id="UP000505355">
    <property type="component" value="Chromosome"/>
</dbReference>
<organism evidence="2 3">
    <name type="scientific">Mucilaginibacter mali</name>
    <dbReference type="NCBI Taxonomy" id="2740462"/>
    <lineage>
        <taxon>Bacteria</taxon>
        <taxon>Pseudomonadati</taxon>
        <taxon>Bacteroidota</taxon>
        <taxon>Sphingobacteriia</taxon>
        <taxon>Sphingobacteriales</taxon>
        <taxon>Sphingobacteriaceae</taxon>
        <taxon>Mucilaginibacter</taxon>
    </lineage>
</organism>
<protein>
    <submittedName>
        <fullName evidence="2">Aminoglycoside phosphotransferase family protein</fullName>
    </submittedName>
</protein>